<evidence type="ECO:0000313" key="1">
    <source>
        <dbReference type="EMBL" id="EKC24389.1"/>
    </source>
</evidence>
<reference evidence="1" key="1">
    <citation type="journal article" date="2012" name="Nature">
        <title>The oyster genome reveals stress adaptation and complexity of shell formation.</title>
        <authorList>
            <person name="Zhang G."/>
            <person name="Fang X."/>
            <person name="Guo X."/>
            <person name="Li L."/>
            <person name="Luo R."/>
            <person name="Xu F."/>
            <person name="Yang P."/>
            <person name="Zhang L."/>
            <person name="Wang X."/>
            <person name="Qi H."/>
            <person name="Xiong Z."/>
            <person name="Que H."/>
            <person name="Xie Y."/>
            <person name="Holland P.W."/>
            <person name="Paps J."/>
            <person name="Zhu Y."/>
            <person name="Wu F."/>
            <person name="Chen Y."/>
            <person name="Wang J."/>
            <person name="Peng C."/>
            <person name="Meng J."/>
            <person name="Yang L."/>
            <person name="Liu J."/>
            <person name="Wen B."/>
            <person name="Zhang N."/>
            <person name="Huang Z."/>
            <person name="Zhu Q."/>
            <person name="Feng Y."/>
            <person name="Mount A."/>
            <person name="Hedgecock D."/>
            <person name="Xu Z."/>
            <person name="Liu Y."/>
            <person name="Domazet-Loso T."/>
            <person name="Du Y."/>
            <person name="Sun X."/>
            <person name="Zhang S."/>
            <person name="Liu B."/>
            <person name="Cheng P."/>
            <person name="Jiang X."/>
            <person name="Li J."/>
            <person name="Fan D."/>
            <person name="Wang W."/>
            <person name="Fu W."/>
            <person name="Wang T."/>
            <person name="Wang B."/>
            <person name="Zhang J."/>
            <person name="Peng Z."/>
            <person name="Li Y."/>
            <person name="Li N."/>
            <person name="Wang J."/>
            <person name="Chen M."/>
            <person name="He Y."/>
            <person name="Tan F."/>
            <person name="Song X."/>
            <person name="Zheng Q."/>
            <person name="Huang R."/>
            <person name="Yang H."/>
            <person name="Du X."/>
            <person name="Chen L."/>
            <person name="Yang M."/>
            <person name="Gaffney P.M."/>
            <person name="Wang S."/>
            <person name="Luo L."/>
            <person name="She Z."/>
            <person name="Ming Y."/>
            <person name="Huang W."/>
            <person name="Zhang S."/>
            <person name="Huang B."/>
            <person name="Zhang Y."/>
            <person name="Qu T."/>
            <person name="Ni P."/>
            <person name="Miao G."/>
            <person name="Wang J."/>
            <person name="Wang Q."/>
            <person name="Steinberg C.E."/>
            <person name="Wang H."/>
            <person name="Li N."/>
            <person name="Qian L."/>
            <person name="Zhang G."/>
            <person name="Li Y."/>
            <person name="Yang H."/>
            <person name="Liu X."/>
            <person name="Wang J."/>
            <person name="Yin Y."/>
            <person name="Wang J."/>
        </authorList>
    </citation>
    <scope>NUCLEOTIDE SEQUENCE [LARGE SCALE GENOMIC DNA]</scope>
    <source>
        <strain evidence="1">05x7-T-G4-1.051#20</strain>
    </source>
</reference>
<dbReference type="KEGG" id="crg:105336172"/>
<accession>K1PZ85</accession>
<sequence length="533" mass="57894">MALTQLLVTLLIGTCSVYGQNRLPWLWRGFPTCPHLMCEPIPVDMPEFCIIPGSLMFQGWSLCKSCDIIYSECLPENLPRQPAGGPSSVGSTVLGSGIPTKQNEVPPCVHVSCPSFSQINKSCIREGSIIEFEGAQCRDCDNVDPFCEGLNLDICQNHIVDCTGVPKSAPKKCIEQSVIQFNNKPCLSCPFLKTEDPECNTPDLRRCPGLKCADLSQVSSACVKEGRMVRLGSSQCHLCPEIDTQNPACNPLSAAPKRSLTPVSLCPNSYCPPLAGIPQNCITEGELSSYEGTPCRKCAVIDPFCPGLNLQICQNHILDCWGAPTNTPNRCKSQSVISFGNRACLTCPYFKTEEAGCIEESYNICPGIQCSEVRGVPYRCLRQPSQLSGSQCTTECPSRVMAPGCPMPPRRPPQALPATPAPPTPRAPTRPFNPQLCPALMCPDMPRNVPESCLRPGVIMGMNGQECPGCPQVDPACQLEQLDICENLLPTCGQVPQGLPARCYDQSTVSYNGRRCLTCPEVRPMCRRSTVLT</sequence>
<dbReference type="OrthoDB" id="10355240at2759"/>
<gene>
    <name evidence="1" type="ORF">CGI_10013387</name>
</gene>
<dbReference type="AlphaFoldDB" id="K1PZ85"/>
<dbReference type="InParanoid" id="K1PZ85"/>
<organism evidence="1">
    <name type="scientific">Magallana gigas</name>
    <name type="common">Pacific oyster</name>
    <name type="synonym">Crassostrea gigas</name>
    <dbReference type="NCBI Taxonomy" id="29159"/>
    <lineage>
        <taxon>Eukaryota</taxon>
        <taxon>Metazoa</taxon>
        <taxon>Spiralia</taxon>
        <taxon>Lophotrochozoa</taxon>
        <taxon>Mollusca</taxon>
        <taxon>Bivalvia</taxon>
        <taxon>Autobranchia</taxon>
        <taxon>Pteriomorphia</taxon>
        <taxon>Ostreida</taxon>
        <taxon>Ostreoidea</taxon>
        <taxon>Ostreidae</taxon>
        <taxon>Magallana</taxon>
    </lineage>
</organism>
<proteinExistence type="predicted"/>
<protein>
    <submittedName>
        <fullName evidence="1">Uncharacterized protein</fullName>
    </submittedName>
</protein>
<dbReference type="HOGENOM" id="CLU_511172_0_0_1"/>
<dbReference type="EMBL" id="JH817102">
    <property type="protein sequence ID" value="EKC24389.1"/>
    <property type="molecule type" value="Genomic_DNA"/>
</dbReference>
<name>K1PZ85_MAGGI</name>